<dbReference type="Gene3D" id="1.10.10.10">
    <property type="entry name" value="Winged helix-like DNA-binding domain superfamily/Winged helix DNA-binding domain"/>
    <property type="match status" value="1"/>
</dbReference>
<dbReference type="Pfam" id="PF16264">
    <property type="entry name" value="SatD"/>
    <property type="match status" value="1"/>
</dbReference>
<evidence type="ECO:0000313" key="1">
    <source>
        <dbReference type="EMBL" id="SOC49689.1"/>
    </source>
</evidence>
<dbReference type="InterPro" id="IPR032580">
    <property type="entry name" value="SatD"/>
</dbReference>
<accession>A0A285V6K5</accession>
<proteinExistence type="predicted"/>
<reference evidence="2" key="1">
    <citation type="submission" date="2017-08" db="EMBL/GenBank/DDBJ databases">
        <authorList>
            <person name="Varghese N."/>
            <person name="Submissions S."/>
        </authorList>
    </citation>
    <scope>NUCLEOTIDE SEQUENCE [LARGE SCALE GENOMIC DNA]</scope>
    <source>
        <strain evidence="2">DSM 4725</strain>
    </source>
</reference>
<protein>
    <submittedName>
        <fullName evidence="1">SatD family (SatD)</fullName>
    </submittedName>
</protein>
<dbReference type="Proteomes" id="UP000219435">
    <property type="component" value="Unassembled WGS sequence"/>
</dbReference>
<dbReference type="RefSeq" id="WP_176522936.1">
    <property type="nucleotide sequence ID" value="NZ_OBQI01000003.1"/>
</dbReference>
<keyword evidence="2" id="KW-1185">Reference proteome</keyword>
<dbReference type="EMBL" id="OBQI01000003">
    <property type="protein sequence ID" value="SOC49689.1"/>
    <property type="molecule type" value="Genomic_DNA"/>
</dbReference>
<sequence>MTTHVFTVLGDLVASKSHERRGEVQDRVVAALSEVDGMLPGVQPLEVTIGDEFQGAYGTLADAVRASLLIRLTLLPEVDSRFGIGSGPVTVFDADRRPISQDGPAWWAAREAIDHVHRYQQRSAHARGVRTWFVPGPPGGGEDASVAQRFVNAHLLCRDALVPRDDARAVALLRGWVLGRTQVELAEEAGISQSAVSQRLARMGAFAVRDAAELLAGEPA</sequence>
<gene>
    <name evidence="1" type="ORF">SAMN05660748_2421</name>
</gene>
<evidence type="ECO:0000313" key="2">
    <source>
        <dbReference type="Proteomes" id="UP000219435"/>
    </source>
</evidence>
<name>A0A285V6K5_9ACTN</name>
<organism evidence="1 2">
    <name type="scientific">Blastococcus aggregatus</name>
    <dbReference type="NCBI Taxonomy" id="38502"/>
    <lineage>
        <taxon>Bacteria</taxon>
        <taxon>Bacillati</taxon>
        <taxon>Actinomycetota</taxon>
        <taxon>Actinomycetes</taxon>
        <taxon>Geodermatophilales</taxon>
        <taxon>Geodermatophilaceae</taxon>
        <taxon>Blastococcus</taxon>
    </lineage>
</organism>
<dbReference type="InterPro" id="IPR036388">
    <property type="entry name" value="WH-like_DNA-bd_sf"/>
</dbReference>
<dbReference type="AlphaFoldDB" id="A0A285V6K5"/>